<feature type="transmembrane region" description="Helical" evidence="1">
    <location>
        <begin position="277"/>
        <end position="296"/>
    </location>
</feature>
<evidence type="ECO:0000313" key="3">
    <source>
        <dbReference type="Proteomes" id="UP000248584"/>
    </source>
</evidence>
<feature type="transmembrane region" description="Helical" evidence="1">
    <location>
        <begin position="203"/>
        <end position="225"/>
    </location>
</feature>
<reference evidence="2 3" key="1">
    <citation type="submission" date="2018-06" db="EMBL/GenBank/DDBJ databases">
        <title>Genomic Encyclopedia of Archaeal and Bacterial Type Strains, Phase II (KMG-II): from individual species to whole genera.</title>
        <authorList>
            <person name="Goeker M."/>
        </authorList>
    </citation>
    <scope>NUCLEOTIDE SEQUENCE [LARGE SCALE GENOMIC DNA]</scope>
    <source>
        <strain evidence="2 3">DSM 17205</strain>
    </source>
</reference>
<keyword evidence="3" id="KW-1185">Reference proteome</keyword>
<feature type="transmembrane region" description="Helical" evidence="1">
    <location>
        <begin position="36"/>
        <end position="58"/>
    </location>
</feature>
<feature type="transmembrane region" description="Helical" evidence="1">
    <location>
        <begin position="154"/>
        <end position="172"/>
    </location>
</feature>
<organism evidence="2 3">
    <name type="scientific">Nonlabens dokdonensis</name>
    <dbReference type="NCBI Taxonomy" id="328515"/>
    <lineage>
        <taxon>Bacteria</taxon>
        <taxon>Pseudomonadati</taxon>
        <taxon>Bacteroidota</taxon>
        <taxon>Flavobacteriia</taxon>
        <taxon>Flavobacteriales</taxon>
        <taxon>Flavobacteriaceae</taxon>
        <taxon>Nonlabens</taxon>
    </lineage>
</organism>
<keyword evidence="1" id="KW-0812">Transmembrane</keyword>
<keyword evidence="1" id="KW-1133">Transmembrane helix</keyword>
<accession>A0ABX5Q276</accession>
<dbReference type="InterPro" id="IPR045625">
    <property type="entry name" value="DUF6427"/>
</dbReference>
<feature type="transmembrane region" description="Helical" evidence="1">
    <location>
        <begin position="119"/>
        <end position="142"/>
    </location>
</feature>
<protein>
    <recommendedName>
        <fullName evidence="4">Transmembrane protein</fullName>
    </recommendedName>
</protein>
<gene>
    <name evidence="2" type="ORF">LX97_01164</name>
</gene>
<feature type="transmembrane region" description="Helical" evidence="1">
    <location>
        <begin position="12"/>
        <end position="30"/>
    </location>
</feature>
<evidence type="ECO:0000313" key="2">
    <source>
        <dbReference type="EMBL" id="PZX44155.1"/>
    </source>
</evidence>
<dbReference type="RefSeq" id="WP_015361998.1">
    <property type="nucleotide sequence ID" value="NZ_QKZR01000001.1"/>
</dbReference>
<name>A0ABX5Q276_9FLAO</name>
<evidence type="ECO:0000256" key="1">
    <source>
        <dbReference type="SAM" id="Phobius"/>
    </source>
</evidence>
<feature type="transmembrane region" description="Helical" evidence="1">
    <location>
        <begin position="237"/>
        <end position="265"/>
    </location>
</feature>
<feature type="transmembrane region" description="Helical" evidence="1">
    <location>
        <begin position="70"/>
        <end position="99"/>
    </location>
</feature>
<evidence type="ECO:0008006" key="4">
    <source>
        <dbReference type="Google" id="ProtNLM"/>
    </source>
</evidence>
<proteinExistence type="predicted"/>
<dbReference type="EMBL" id="QKZR01000001">
    <property type="protein sequence ID" value="PZX44155.1"/>
    <property type="molecule type" value="Genomic_DNA"/>
</dbReference>
<keyword evidence="1" id="KW-0472">Membrane</keyword>
<sequence>MLSSFFRTSKPIHFIITFLMVLFATGYYIITHPYLGWGYVWIPITAGLSIGLFHFIAIKNEFISNNSYGIWLYSCLLILVILYSTSEYSFLAYLFLLLALRRILSMRTGKQMTRKIFDASLWIAVACIFYSWSTIFFTIVFLSITIHAFKNLKYWAVPFVAISTILILTFTIDQYFTTNLWRDFFSELNDNLDYTNIKFSSDLVFYSSLAFLCLIASVAMLLSFPNISLSARSRFSVLGFTGLCVVAEFILTGTALLTIPIISIFLTRLLQEQEHKVFRESVLWIPLIIIVATIFFRI</sequence>
<comment type="caution">
    <text evidence="2">The sequence shown here is derived from an EMBL/GenBank/DDBJ whole genome shotgun (WGS) entry which is preliminary data.</text>
</comment>
<dbReference type="Proteomes" id="UP000248584">
    <property type="component" value="Unassembled WGS sequence"/>
</dbReference>
<dbReference type="Pfam" id="PF19992">
    <property type="entry name" value="DUF6427"/>
    <property type="match status" value="1"/>
</dbReference>